<feature type="site" description="Interaction with DNA" evidence="10">
    <location>
        <position position="445"/>
    </location>
</feature>
<keyword evidence="6" id="KW-0460">Magnesium</keyword>
<evidence type="ECO:0000256" key="9">
    <source>
        <dbReference type="ARBA" id="ARBA00023235"/>
    </source>
</evidence>
<feature type="site" description="Interaction with DNA" evidence="10">
    <location>
        <position position="496"/>
    </location>
</feature>
<reference evidence="12 13" key="1">
    <citation type="journal article" date="2011" name="Front. Microbiol.">
        <title>Genomic signatures of strain selection and enhancement in Bacillus atrophaeus var. globigii, a historical biowarfare simulant.</title>
        <authorList>
            <person name="Gibbons H.S."/>
            <person name="Broomall S.M."/>
            <person name="McNew L.A."/>
            <person name="Daligault H."/>
            <person name="Chapman C."/>
            <person name="Bruce D."/>
            <person name="Karavis M."/>
            <person name="Krepps M."/>
            <person name="McGregor P.A."/>
            <person name="Hong C."/>
            <person name="Park K.H."/>
            <person name="Akmal A."/>
            <person name="Feldman A."/>
            <person name="Lin J.S."/>
            <person name="Chang W.E."/>
            <person name="Higgs B.W."/>
            <person name="Demirev P."/>
            <person name="Lindquist J."/>
            <person name="Liem A."/>
            <person name="Fochler E."/>
            <person name="Read T.D."/>
            <person name="Tapia R."/>
            <person name="Johnson S."/>
            <person name="Bishop-Lilly K.A."/>
            <person name="Detter C."/>
            <person name="Han C."/>
            <person name="Sozhamannan S."/>
            <person name="Rosenzweig C.N."/>
            <person name="Skowronski E.W."/>
        </authorList>
    </citation>
    <scope>NUCLEOTIDE SEQUENCE [LARGE SCALE GENOMIC DNA]</scope>
    <source>
        <strain evidence="12 13">TPS4-2</strain>
    </source>
</reference>
<name>A0A432YTN8_9GAMM</name>
<dbReference type="EMBL" id="PIQA01000003">
    <property type="protein sequence ID" value="RUO66679.1"/>
    <property type="molecule type" value="Genomic_DNA"/>
</dbReference>
<feature type="binding site" evidence="10">
    <location>
        <position position="41"/>
    </location>
    <ligand>
        <name>ATP</name>
        <dbReference type="ChEBI" id="CHEBI:30616"/>
    </ligand>
</feature>
<evidence type="ECO:0000256" key="7">
    <source>
        <dbReference type="ARBA" id="ARBA00023029"/>
    </source>
</evidence>
<dbReference type="InterPro" id="IPR036890">
    <property type="entry name" value="HATPase_C_sf"/>
</dbReference>
<organism evidence="12 13">
    <name type="scientific">Idiomarina piscisalsi</name>
    <dbReference type="NCBI Taxonomy" id="1096243"/>
    <lineage>
        <taxon>Bacteria</taxon>
        <taxon>Pseudomonadati</taxon>
        <taxon>Pseudomonadota</taxon>
        <taxon>Gammaproteobacteria</taxon>
        <taxon>Alteromonadales</taxon>
        <taxon>Idiomarinaceae</taxon>
        <taxon>Idiomarina</taxon>
    </lineage>
</organism>
<dbReference type="FunFam" id="3.30.230.10:FF:000012">
    <property type="entry name" value="DNA topoisomerase 4 subunit B"/>
    <property type="match status" value="1"/>
</dbReference>
<evidence type="ECO:0000256" key="8">
    <source>
        <dbReference type="ARBA" id="ARBA00023125"/>
    </source>
</evidence>
<evidence type="ECO:0000256" key="10">
    <source>
        <dbReference type="HAMAP-Rule" id="MF_00938"/>
    </source>
</evidence>
<evidence type="ECO:0000313" key="13">
    <source>
        <dbReference type="Proteomes" id="UP000288361"/>
    </source>
</evidence>
<dbReference type="NCBIfam" id="TIGR01055">
    <property type="entry name" value="parE_Gneg"/>
    <property type="match status" value="1"/>
</dbReference>
<dbReference type="Pfam" id="PF00986">
    <property type="entry name" value="DNA_gyraseB_C"/>
    <property type="match status" value="1"/>
</dbReference>
<dbReference type="InterPro" id="IPR006171">
    <property type="entry name" value="TOPRIM_dom"/>
</dbReference>
<dbReference type="Gene3D" id="3.30.230.10">
    <property type="match status" value="1"/>
</dbReference>
<dbReference type="CDD" id="cd00822">
    <property type="entry name" value="TopoII_Trans_DNA_gyrase"/>
    <property type="match status" value="1"/>
</dbReference>
<dbReference type="PRINTS" id="PR01098">
    <property type="entry name" value="TOPISMRASE4B"/>
</dbReference>
<comment type="function">
    <text evidence="10">Topoisomerase IV is essential for chromosome segregation. It relaxes supercoiled DNA. Performs the decatenation events required during the replication of a circular DNA molecule.</text>
</comment>
<keyword evidence="9 10" id="KW-0413">Isomerase</keyword>
<dbReference type="PROSITE" id="PS50880">
    <property type="entry name" value="TOPRIM"/>
    <property type="match status" value="1"/>
</dbReference>
<dbReference type="Pfam" id="PF01751">
    <property type="entry name" value="Toprim"/>
    <property type="match status" value="1"/>
</dbReference>
<dbReference type="Pfam" id="PF00204">
    <property type="entry name" value="DNA_gyraseB"/>
    <property type="match status" value="1"/>
</dbReference>
<dbReference type="AlphaFoldDB" id="A0A432YTN8"/>
<feature type="binding site" evidence="10">
    <location>
        <position position="68"/>
    </location>
    <ligand>
        <name>ATP</name>
        <dbReference type="ChEBI" id="CHEBI:30616"/>
    </ligand>
</feature>
<dbReference type="InterPro" id="IPR013759">
    <property type="entry name" value="Topo_IIA_B_C"/>
</dbReference>
<dbReference type="Gene3D" id="3.40.50.670">
    <property type="match status" value="1"/>
</dbReference>
<dbReference type="GO" id="GO:0005524">
    <property type="term" value="F:ATP binding"/>
    <property type="evidence" value="ECO:0007669"/>
    <property type="project" value="UniProtKB-UniRule"/>
</dbReference>
<proteinExistence type="inferred from homology"/>
<dbReference type="GO" id="GO:0046872">
    <property type="term" value="F:metal ion binding"/>
    <property type="evidence" value="ECO:0007669"/>
    <property type="project" value="UniProtKB-KW"/>
</dbReference>
<dbReference type="SUPFAM" id="SSF54211">
    <property type="entry name" value="Ribosomal protein S5 domain 2-like"/>
    <property type="match status" value="1"/>
</dbReference>
<dbReference type="Gene3D" id="3.30.565.10">
    <property type="entry name" value="Histidine kinase-like ATPase, C-terminal domain"/>
    <property type="match status" value="1"/>
</dbReference>
<evidence type="ECO:0000259" key="11">
    <source>
        <dbReference type="PROSITE" id="PS50880"/>
    </source>
</evidence>
<dbReference type="InterPro" id="IPR013506">
    <property type="entry name" value="Topo_IIA_bsu_dom2"/>
</dbReference>
<dbReference type="InterPro" id="IPR001241">
    <property type="entry name" value="Topo_IIA"/>
</dbReference>
<comment type="cofactor">
    <cofactor evidence="2">
        <name>Mg(2+)</name>
        <dbReference type="ChEBI" id="CHEBI:18420"/>
    </cofactor>
</comment>
<keyword evidence="5 10" id="KW-0067">ATP-binding</keyword>
<feature type="binding site" evidence="10">
    <location>
        <begin position="109"/>
        <end position="115"/>
    </location>
    <ligand>
        <name>ATP</name>
        <dbReference type="ChEBI" id="CHEBI:30616"/>
    </ligand>
</feature>
<keyword evidence="4 10" id="KW-0547">Nucleotide-binding</keyword>
<evidence type="ECO:0000256" key="3">
    <source>
        <dbReference type="ARBA" id="ARBA00022723"/>
    </source>
</evidence>
<dbReference type="SUPFAM" id="SSF55874">
    <property type="entry name" value="ATPase domain of HSP90 chaperone/DNA topoisomerase II/histidine kinase"/>
    <property type="match status" value="1"/>
</dbReference>
<dbReference type="GO" id="GO:0003918">
    <property type="term" value="F:DNA topoisomerase type II (double strand cut, ATP-hydrolyzing) activity"/>
    <property type="evidence" value="ECO:0007669"/>
    <property type="project" value="UniProtKB-UniRule"/>
</dbReference>
<dbReference type="InterPro" id="IPR020568">
    <property type="entry name" value="Ribosomal_Su5_D2-typ_SF"/>
</dbReference>
<feature type="binding site" evidence="10">
    <location>
        <position position="4"/>
    </location>
    <ligand>
        <name>ATP</name>
        <dbReference type="ChEBI" id="CHEBI:30616"/>
    </ligand>
</feature>
<evidence type="ECO:0000256" key="2">
    <source>
        <dbReference type="ARBA" id="ARBA00001946"/>
    </source>
</evidence>
<comment type="catalytic activity">
    <reaction evidence="1 10">
        <text>ATP-dependent breakage, passage and rejoining of double-stranded DNA.</text>
        <dbReference type="EC" id="5.6.2.2"/>
    </reaction>
</comment>
<evidence type="ECO:0000256" key="4">
    <source>
        <dbReference type="ARBA" id="ARBA00022741"/>
    </source>
</evidence>
<feature type="domain" description="Toprim" evidence="11">
    <location>
        <begin position="411"/>
        <end position="524"/>
    </location>
</feature>
<evidence type="ECO:0000256" key="5">
    <source>
        <dbReference type="ARBA" id="ARBA00022840"/>
    </source>
</evidence>
<dbReference type="PANTHER" id="PTHR45866:SF4">
    <property type="entry name" value="DNA TOPOISOMERASE 4 SUBUNIT B"/>
    <property type="match status" value="1"/>
</dbReference>
<evidence type="ECO:0000256" key="1">
    <source>
        <dbReference type="ARBA" id="ARBA00000185"/>
    </source>
</evidence>
<accession>A0A432YTN8</accession>
<dbReference type="Pfam" id="PF02518">
    <property type="entry name" value="HATPase_c"/>
    <property type="match status" value="1"/>
</dbReference>
<dbReference type="GO" id="GO:0007059">
    <property type="term" value="P:chromosome segregation"/>
    <property type="evidence" value="ECO:0007669"/>
    <property type="project" value="UniProtKB-UniRule"/>
</dbReference>
<evidence type="ECO:0000313" key="12">
    <source>
        <dbReference type="EMBL" id="RUO66679.1"/>
    </source>
</evidence>
<dbReference type="InterPro" id="IPR003594">
    <property type="entry name" value="HATPase_dom"/>
</dbReference>
<evidence type="ECO:0000256" key="6">
    <source>
        <dbReference type="ARBA" id="ARBA00022842"/>
    </source>
</evidence>
<comment type="subunit">
    <text evidence="10">Heterotetramer composed of ParC and ParE.</text>
</comment>
<dbReference type="Proteomes" id="UP000288361">
    <property type="component" value="Unassembled WGS sequence"/>
</dbReference>
<gene>
    <name evidence="10 12" type="primary">parE</name>
    <name evidence="12" type="ORF">CWI73_05190</name>
</gene>
<keyword evidence="3" id="KW-0479">Metal-binding</keyword>
<dbReference type="PANTHER" id="PTHR45866">
    <property type="entry name" value="DNA GYRASE/TOPOISOMERASE SUBUNIT B"/>
    <property type="match status" value="1"/>
</dbReference>
<dbReference type="InterPro" id="IPR002288">
    <property type="entry name" value="DNA_gyrase_B_C"/>
</dbReference>
<dbReference type="InterPro" id="IPR018522">
    <property type="entry name" value="TopoIIA_CS"/>
</dbReference>
<dbReference type="InterPro" id="IPR005737">
    <property type="entry name" value="TopoIV_B_Gneg"/>
</dbReference>
<protein>
    <recommendedName>
        <fullName evidence="10">DNA topoisomerase 4 subunit B</fullName>
        <ecNumber evidence="10">5.6.2.2</ecNumber>
    </recommendedName>
    <alternativeName>
        <fullName evidence="10">Topoisomerase IV subunit B</fullName>
    </alternativeName>
</protein>
<feature type="site" description="Interaction with DNA" evidence="10">
    <location>
        <position position="614"/>
    </location>
</feature>
<dbReference type="EC" id="5.6.2.2" evidence="10"/>
<comment type="caution">
    <text evidence="12">The sequence shown here is derived from an EMBL/GenBank/DDBJ whole genome shotgun (WGS) entry which is preliminary data.</text>
</comment>
<dbReference type="SMART" id="SM00433">
    <property type="entry name" value="TOP2c"/>
    <property type="match status" value="1"/>
</dbReference>
<dbReference type="FunFam" id="3.30.565.10:FF:000002">
    <property type="entry name" value="DNA gyrase subunit B"/>
    <property type="match status" value="1"/>
</dbReference>
<comment type="similarity">
    <text evidence="10">Belongs to the type II topoisomerase family. ParE type 1 subfamily.</text>
</comment>
<dbReference type="RefSeq" id="WP_126751838.1">
    <property type="nucleotide sequence ID" value="NZ_JBHUMT010000013.1"/>
</dbReference>
<dbReference type="SMART" id="SM00387">
    <property type="entry name" value="HATPase_c"/>
    <property type="match status" value="1"/>
</dbReference>
<dbReference type="HAMAP" id="MF_00938">
    <property type="entry name" value="ParE_type1"/>
    <property type="match status" value="1"/>
</dbReference>
<dbReference type="InterPro" id="IPR013760">
    <property type="entry name" value="Topo_IIA-like_dom_sf"/>
</dbReference>
<keyword evidence="7 10" id="KW-0799">Topoisomerase</keyword>
<dbReference type="GO" id="GO:0003677">
    <property type="term" value="F:DNA binding"/>
    <property type="evidence" value="ECO:0007669"/>
    <property type="project" value="UniProtKB-UniRule"/>
</dbReference>
<dbReference type="FunFam" id="3.40.50.670:FF:000003">
    <property type="entry name" value="DNA topoisomerase 4 subunit B"/>
    <property type="match status" value="1"/>
</dbReference>
<dbReference type="GO" id="GO:0005694">
    <property type="term" value="C:chromosome"/>
    <property type="evidence" value="ECO:0007669"/>
    <property type="project" value="InterPro"/>
</dbReference>
<feature type="binding site" evidence="10">
    <location>
        <position position="333"/>
    </location>
    <ligand>
        <name>ATP</name>
        <dbReference type="ChEBI" id="CHEBI:30616"/>
    </ligand>
</feature>
<dbReference type="PRINTS" id="PR00418">
    <property type="entry name" value="TPI2FAMILY"/>
</dbReference>
<dbReference type="SUPFAM" id="SSF56719">
    <property type="entry name" value="Type II DNA topoisomerase"/>
    <property type="match status" value="1"/>
</dbReference>
<dbReference type="CDD" id="cd16928">
    <property type="entry name" value="HATPase_GyrB-like"/>
    <property type="match status" value="1"/>
</dbReference>
<dbReference type="InterPro" id="IPR014721">
    <property type="entry name" value="Ribsml_uS5_D2-typ_fold_subgr"/>
</dbReference>
<dbReference type="PROSITE" id="PS00177">
    <property type="entry name" value="TOPOISOMERASE_II"/>
    <property type="match status" value="1"/>
</dbReference>
<keyword evidence="8 10" id="KW-0238">DNA-binding</keyword>
<dbReference type="GO" id="GO:0006265">
    <property type="term" value="P:DNA topological change"/>
    <property type="evidence" value="ECO:0007669"/>
    <property type="project" value="UniProtKB-UniRule"/>
</dbReference>
<sequence>MTDYKSDSIEVLNGLEPVQRRPGMYTDTTRPNHLGQEVIDNSVDEALAGHAKNLVVILHADQSLEVTDDGRGMPVDIHPEEGVPGVELIMSKLHAGGKFSNKNYQFSGGLHGVGISVVNALSKRVELTIKRDGQVYEMAFENGDKVSELEVTGTVGKRNTGTKVHFWPDAQYFDSSKFSVTKLKHLLRAKAVLCPGLSITFKNKVDDTEETWFYEDGLTDYLIEAVKEVPTLPEDPFNGSFSSQTEGVEWAVTWLPEGGEGVSESYVNLIPTPLGGTHVNGLRQGLLEAMREFCEFRNLLPRGVKLTPDDVWERCSYILSTKMQDPQFAGQTKERLSSRQSASFVSGVVKDAFSLWLNEHTEQAELLADVCISNAQRRLRASKKVVRKKVTQGPALPGKLTDCSSQDPSSSELFLVEGDSAGGSAKQARDREFQAVMPLRGKILNTWEVDPEQILGSQEIHDISVAVGVDPNTVDLDKLRYGKICILADADSDGLHIATLLCALFVKHFRPLVENGHIFVAMPPLYRIDVGKEVFYALDEDEKQGILDRIEAEKKKGKINVQRFKGLGEMNPLTLRETTMDPNTRRLVQLTIDDAEMMEELMDMLLAKKRASDRRTWLESKGNMADLAEL</sequence>